<feature type="domain" description="Tudor" evidence="2">
    <location>
        <begin position="474"/>
        <end position="533"/>
    </location>
</feature>
<dbReference type="PANTHER" id="PTHR22948:SF29">
    <property type="entry name" value="FI02030P-RELATED"/>
    <property type="match status" value="1"/>
</dbReference>
<protein>
    <recommendedName>
        <fullName evidence="2">Tudor domain-containing protein</fullName>
    </recommendedName>
</protein>
<organism evidence="3 4">
    <name type="scientific">Acanthoscelides obtectus</name>
    <name type="common">Bean weevil</name>
    <name type="synonym">Bruchus obtectus</name>
    <dbReference type="NCBI Taxonomy" id="200917"/>
    <lineage>
        <taxon>Eukaryota</taxon>
        <taxon>Metazoa</taxon>
        <taxon>Ecdysozoa</taxon>
        <taxon>Arthropoda</taxon>
        <taxon>Hexapoda</taxon>
        <taxon>Insecta</taxon>
        <taxon>Pterygota</taxon>
        <taxon>Neoptera</taxon>
        <taxon>Endopterygota</taxon>
        <taxon>Coleoptera</taxon>
        <taxon>Polyphaga</taxon>
        <taxon>Cucujiformia</taxon>
        <taxon>Chrysomeloidea</taxon>
        <taxon>Chrysomelidae</taxon>
        <taxon>Bruchinae</taxon>
        <taxon>Bruchini</taxon>
        <taxon>Acanthoscelides</taxon>
    </lineage>
</organism>
<evidence type="ECO:0000313" key="3">
    <source>
        <dbReference type="EMBL" id="CAH2004811.1"/>
    </source>
</evidence>
<dbReference type="Gene3D" id="2.40.50.90">
    <property type="match status" value="3"/>
</dbReference>
<feature type="compositionally biased region" description="Basic and acidic residues" evidence="1">
    <location>
        <begin position="633"/>
        <end position="668"/>
    </location>
</feature>
<gene>
    <name evidence="3" type="ORF">ACAOBT_LOCUS28194</name>
</gene>
<reference evidence="3" key="1">
    <citation type="submission" date="2022-03" db="EMBL/GenBank/DDBJ databases">
        <authorList>
            <person name="Sayadi A."/>
        </authorList>
    </citation>
    <scope>NUCLEOTIDE SEQUENCE</scope>
</reference>
<evidence type="ECO:0000256" key="1">
    <source>
        <dbReference type="SAM" id="MobiDB-lite"/>
    </source>
</evidence>
<dbReference type="Gene3D" id="2.30.30.140">
    <property type="match status" value="3"/>
</dbReference>
<dbReference type="GO" id="GO:0005737">
    <property type="term" value="C:cytoplasm"/>
    <property type="evidence" value="ECO:0007669"/>
    <property type="project" value="UniProtKB-ARBA"/>
</dbReference>
<dbReference type="FunFam" id="2.30.30.140:FF:000018">
    <property type="entry name" value="Serine/threonine-protein kinase 31"/>
    <property type="match status" value="1"/>
</dbReference>
<keyword evidence="4" id="KW-1185">Reference proteome</keyword>
<name>A0A9P0Q140_ACAOB</name>
<feature type="domain" description="Tudor" evidence="2">
    <location>
        <begin position="59"/>
        <end position="119"/>
    </location>
</feature>
<sequence>MDVLHNQSLNLYITHLEKEGPFLKIWGQQDKSSATYVEQFLVSASQQFELGVGKMTLESMHVGTLVCAKYKDDKYYRARIINTSFLHEGFVEVSFLDYGQRDVVPCANVRSLQTFPTSLISIPPLAVGFIFAEAHCIGGGQWNDSIFESISKELRFRDVQCTLLAQATQYYLVKIYLNNTDLCSVLIQRSLMQPISLQAQQAVMLSMTMQKQQQGQQQASPTSPSNIPTLTYKACTLEPGKVYPVYVSYVNDGPCHFSVQLKQMEDYLVKLMKDINSITLRPLEDVPIPGTVCLARCEEDNNICRAVVTNEVDNQFKVFYVDFGNYEVVPLESLYQIPFKCVLPKVMAVRFSLDGVEKSTVTLEMQCAFKQFVDNRLLHMTVLHSPKRMPVPKCVLLDPTTKTSALDVVNRAARHAYPEPISLNRGFSQPVKISYVYSCNRFYVQLVSKEAELSSLMRDLQQVCQASDYMDPGAVNVGLPCCALFEDDGQWYRAEIVEITGPDSMKVRYIDFGNEAVVPVVQLKTIDGEQLTVLRPQAIECCLNGYQNMGEDAERDSLLEGIILEDTFTMKVVEMVQKKALVELYDGSNYNVASLLLDKLAAAKSQVSPVLAVQAGNKIDLRKSPQVQNNREQGFRERKFGRERSNTNDRNEKSWRQDREPRWRVQCR</sequence>
<feature type="domain" description="Tudor" evidence="2">
    <location>
        <begin position="286"/>
        <end position="344"/>
    </location>
</feature>
<dbReference type="PROSITE" id="PS50304">
    <property type="entry name" value="TUDOR"/>
    <property type="match status" value="3"/>
</dbReference>
<proteinExistence type="predicted"/>
<dbReference type="PANTHER" id="PTHR22948">
    <property type="entry name" value="TUDOR DOMAIN CONTAINING PROTEIN"/>
    <property type="match status" value="1"/>
</dbReference>
<dbReference type="InterPro" id="IPR050621">
    <property type="entry name" value="Tudor_domain_containing"/>
</dbReference>
<dbReference type="Pfam" id="PF00567">
    <property type="entry name" value="TUDOR"/>
    <property type="match status" value="3"/>
</dbReference>
<dbReference type="OrthoDB" id="9989103at2759"/>
<dbReference type="SUPFAM" id="SSF63748">
    <property type="entry name" value="Tudor/PWWP/MBT"/>
    <property type="match status" value="3"/>
</dbReference>
<dbReference type="Proteomes" id="UP001152888">
    <property type="component" value="Unassembled WGS sequence"/>
</dbReference>
<dbReference type="AlphaFoldDB" id="A0A9P0Q140"/>
<accession>A0A9P0Q140</accession>
<dbReference type="SMART" id="SM00333">
    <property type="entry name" value="TUDOR"/>
    <property type="match status" value="3"/>
</dbReference>
<comment type="caution">
    <text evidence="3">The sequence shown here is derived from an EMBL/GenBank/DDBJ whole genome shotgun (WGS) entry which is preliminary data.</text>
</comment>
<evidence type="ECO:0000259" key="2">
    <source>
        <dbReference type="PROSITE" id="PS50304"/>
    </source>
</evidence>
<dbReference type="EMBL" id="CAKOFQ010007608">
    <property type="protein sequence ID" value="CAH2004811.1"/>
    <property type="molecule type" value="Genomic_DNA"/>
</dbReference>
<evidence type="ECO:0000313" key="4">
    <source>
        <dbReference type="Proteomes" id="UP001152888"/>
    </source>
</evidence>
<feature type="region of interest" description="Disordered" evidence="1">
    <location>
        <begin position="622"/>
        <end position="668"/>
    </location>
</feature>
<dbReference type="InterPro" id="IPR035437">
    <property type="entry name" value="SNase_OB-fold_sf"/>
</dbReference>
<dbReference type="InterPro" id="IPR002999">
    <property type="entry name" value="Tudor"/>
</dbReference>